<evidence type="ECO:0000313" key="2">
    <source>
        <dbReference type="EMBL" id="CAG7826988.1"/>
    </source>
</evidence>
<comment type="caution">
    <text evidence="2">The sequence shown here is derived from an EMBL/GenBank/DDBJ whole genome shotgun (WGS) entry which is preliminary data.</text>
</comment>
<feature type="compositionally biased region" description="Polar residues" evidence="1">
    <location>
        <begin position="9"/>
        <end position="24"/>
    </location>
</feature>
<evidence type="ECO:0000256" key="1">
    <source>
        <dbReference type="SAM" id="MobiDB-lite"/>
    </source>
</evidence>
<feature type="region of interest" description="Disordered" evidence="1">
    <location>
        <begin position="1"/>
        <end position="24"/>
    </location>
</feature>
<protein>
    <submittedName>
        <fullName evidence="2">Uncharacterized protein</fullName>
    </submittedName>
</protein>
<organism evidence="2 3">
    <name type="scientific">Allacma fusca</name>
    <dbReference type="NCBI Taxonomy" id="39272"/>
    <lineage>
        <taxon>Eukaryota</taxon>
        <taxon>Metazoa</taxon>
        <taxon>Ecdysozoa</taxon>
        <taxon>Arthropoda</taxon>
        <taxon>Hexapoda</taxon>
        <taxon>Collembola</taxon>
        <taxon>Symphypleona</taxon>
        <taxon>Sminthuridae</taxon>
        <taxon>Allacma</taxon>
    </lineage>
</organism>
<reference evidence="2" key="1">
    <citation type="submission" date="2021-06" db="EMBL/GenBank/DDBJ databases">
        <authorList>
            <person name="Hodson N. C."/>
            <person name="Mongue J. A."/>
            <person name="Jaron S. K."/>
        </authorList>
    </citation>
    <scope>NUCLEOTIDE SEQUENCE</scope>
</reference>
<gene>
    <name evidence="2" type="ORF">AFUS01_LOCUS37005</name>
</gene>
<dbReference type="AlphaFoldDB" id="A0A8J2L6D2"/>
<dbReference type="Proteomes" id="UP000708208">
    <property type="component" value="Unassembled WGS sequence"/>
</dbReference>
<sequence>MAPKRRTQTKASVISDSPSDINLD</sequence>
<evidence type="ECO:0000313" key="3">
    <source>
        <dbReference type="Proteomes" id="UP000708208"/>
    </source>
</evidence>
<keyword evidence="3" id="KW-1185">Reference proteome</keyword>
<name>A0A8J2L6D2_9HEXA</name>
<proteinExistence type="predicted"/>
<feature type="non-terminal residue" evidence="2">
    <location>
        <position position="24"/>
    </location>
</feature>
<dbReference type="EMBL" id="CAJVCH010541878">
    <property type="protein sequence ID" value="CAG7826988.1"/>
    <property type="molecule type" value="Genomic_DNA"/>
</dbReference>
<accession>A0A8J2L6D2</accession>